<feature type="region of interest" description="Disordered" evidence="3">
    <location>
        <begin position="462"/>
        <end position="505"/>
    </location>
</feature>
<reference evidence="5 6" key="1">
    <citation type="submission" date="2018-04" db="EMBL/GenBank/DDBJ databases">
        <authorList>
            <person name="Vogel A."/>
        </authorList>
    </citation>
    <scope>NUCLEOTIDE SEQUENCE [LARGE SCALE GENOMIC DNA]</scope>
</reference>
<organism evidence="5 6">
    <name type="scientific">Cuscuta campestris</name>
    <dbReference type="NCBI Taxonomy" id="132261"/>
    <lineage>
        <taxon>Eukaryota</taxon>
        <taxon>Viridiplantae</taxon>
        <taxon>Streptophyta</taxon>
        <taxon>Embryophyta</taxon>
        <taxon>Tracheophyta</taxon>
        <taxon>Spermatophyta</taxon>
        <taxon>Magnoliopsida</taxon>
        <taxon>eudicotyledons</taxon>
        <taxon>Gunneridae</taxon>
        <taxon>Pentapetalae</taxon>
        <taxon>asterids</taxon>
        <taxon>lamiids</taxon>
        <taxon>Solanales</taxon>
        <taxon>Convolvulaceae</taxon>
        <taxon>Cuscuteae</taxon>
        <taxon>Cuscuta</taxon>
        <taxon>Cuscuta subgen. Grammica</taxon>
        <taxon>Cuscuta sect. Cleistogrammica</taxon>
    </lineage>
</organism>
<feature type="compositionally biased region" description="Low complexity" evidence="3">
    <location>
        <begin position="482"/>
        <end position="497"/>
    </location>
</feature>
<dbReference type="AlphaFoldDB" id="A0A484LEU7"/>
<evidence type="ECO:0000259" key="4">
    <source>
        <dbReference type="Pfam" id="PF03763"/>
    </source>
</evidence>
<protein>
    <recommendedName>
        <fullName evidence="4">Remorin C-terminal domain-containing protein</fullName>
    </recommendedName>
</protein>
<keyword evidence="6" id="KW-1185">Reference proteome</keyword>
<feature type="compositionally biased region" description="Polar residues" evidence="3">
    <location>
        <begin position="405"/>
        <end position="423"/>
    </location>
</feature>
<sequence>MTKDRNLAATVVEAITSEKWEESLTLEKARDTFVHMKKDLIALSAPTLEDIDASKGSSTSSHIKDDDYSGSDIIDEGGGALAADYGANIKRDEPSNKSDSTSRELYVPLNASVGMTVAEYEALASIEKVADADKKAQKRSKFSTLLYLFFLELEERSTFFPIRYDIRISTLDSGQYIHTVRVREREDLNLMEYERIHKVQAGLLSPSKLRMKLVGVHHQRKTKDGSTSNCNSSRTSPSKVDDSEFVKNSLLAASYFDEEAFKLPGDTLFPNGSQSFVQTKEISQLTSPLPKGEGGNSSSIHPLKVYEDENLDYDSTSSFEFHKGERSMQHSMARSFSRPMPSKWNDAEKWIMNRQNIQTNHHPPKKIHFHNHTNRMPGMSIVRVAPESPSFIENKLAVKRVDFCQPSSDHSSHPISGQGNAPTASFDLCPEGNNLAEMDDGSLAEDKGFAGIRSVSMRDMGTEMTPIPSQEPSRTATPTGATTPLRSPTSSIPSTPRRSGEESKTVVDLHAIDQRHDDSQGENCNRELSEQELKLKTRKEIVSLGLKLGKTNIAAWASNKDEKERNGSVPSHGTEMTELEHQIEFTKRATAWEEAEKTKHAARYKREEIKIQAWESQQEAKLEAEIRRIEAQVERMRAQGQAKMVKKIAMAKKISEEKRAKAEARKNQQAEKTAADAEYIRQTGRFPSASLSCCGW</sequence>
<feature type="compositionally biased region" description="Polar residues" evidence="3">
    <location>
        <begin position="225"/>
        <end position="238"/>
    </location>
</feature>
<feature type="region of interest" description="Disordered" evidence="3">
    <location>
        <begin position="405"/>
        <end position="442"/>
    </location>
</feature>
<dbReference type="PANTHER" id="PTHR31471">
    <property type="entry name" value="OS02G0116800 PROTEIN"/>
    <property type="match status" value="1"/>
</dbReference>
<dbReference type="InterPro" id="IPR005516">
    <property type="entry name" value="Remorin_C"/>
</dbReference>
<feature type="coiled-coil region" evidence="2">
    <location>
        <begin position="619"/>
        <end position="672"/>
    </location>
</feature>
<evidence type="ECO:0000313" key="5">
    <source>
        <dbReference type="EMBL" id="VFQ74861.1"/>
    </source>
</evidence>
<dbReference type="PANTHER" id="PTHR31471:SF49">
    <property type="entry name" value="REMORIN FAMILY PROTEIN"/>
    <property type="match status" value="1"/>
</dbReference>
<accession>A0A484LEU7</accession>
<name>A0A484LEU7_9ASTE</name>
<evidence type="ECO:0000256" key="1">
    <source>
        <dbReference type="ARBA" id="ARBA00005711"/>
    </source>
</evidence>
<feature type="domain" description="Remorin C-terminal" evidence="4">
    <location>
        <begin position="586"/>
        <end position="688"/>
    </location>
</feature>
<evidence type="ECO:0000313" key="6">
    <source>
        <dbReference type="Proteomes" id="UP000595140"/>
    </source>
</evidence>
<evidence type="ECO:0000256" key="3">
    <source>
        <dbReference type="SAM" id="MobiDB-lite"/>
    </source>
</evidence>
<feature type="compositionally biased region" description="Polar residues" evidence="3">
    <location>
        <begin position="467"/>
        <end position="481"/>
    </location>
</feature>
<keyword evidence="2" id="KW-0175">Coiled coil</keyword>
<dbReference type="OrthoDB" id="1900877at2759"/>
<dbReference type="EMBL" id="OOIL02001381">
    <property type="protein sequence ID" value="VFQ74861.1"/>
    <property type="molecule type" value="Genomic_DNA"/>
</dbReference>
<proteinExistence type="inferred from homology"/>
<comment type="similarity">
    <text evidence="1">Belongs to the remorin family.</text>
</comment>
<dbReference type="Proteomes" id="UP000595140">
    <property type="component" value="Unassembled WGS sequence"/>
</dbReference>
<evidence type="ECO:0000256" key="2">
    <source>
        <dbReference type="SAM" id="Coils"/>
    </source>
</evidence>
<dbReference type="Pfam" id="PF03763">
    <property type="entry name" value="Remorin_C"/>
    <property type="match status" value="1"/>
</dbReference>
<feature type="region of interest" description="Disordered" evidence="3">
    <location>
        <begin position="217"/>
        <end position="241"/>
    </location>
</feature>
<gene>
    <name evidence="5" type="ORF">CCAM_LOCUS16637</name>
</gene>